<organism evidence="3 4">
    <name type="scientific">Cuscuta campestris</name>
    <dbReference type="NCBI Taxonomy" id="132261"/>
    <lineage>
        <taxon>Eukaryota</taxon>
        <taxon>Viridiplantae</taxon>
        <taxon>Streptophyta</taxon>
        <taxon>Embryophyta</taxon>
        <taxon>Tracheophyta</taxon>
        <taxon>Spermatophyta</taxon>
        <taxon>Magnoliopsida</taxon>
        <taxon>eudicotyledons</taxon>
        <taxon>Gunneridae</taxon>
        <taxon>Pentapetalae</taxon>
        <taxon>asterids</taxon>
        <taxon>lamiids</taxon>
        <taxon>Solanales</taxon>
        <taxon>Convolvulaceae</taxon>
        <taxon>Cuscuteae</taxon>
        <taxon>Cuscuta</taxon>
        <taxon>Cuscuta subgen. Grammica</taxon>
        <taxon>Cuscuta sect. Cleistogrammica</taxon>
    </lineage>
</organism>
<keyword evidence="4" id="KW-1185">Reference proteome</keyword>
<evidence type="ECO:0000313" key="4">
    <source>
        <dbReference type="Proteomes" id="UP000595140"/>
    </source>
</evidence>
<proteinExistence type="predicted"/>
<evidence type="ECO:0000256" key="1">
    <source>
        <dbReference type="SAM" id="MobiDB-lite"/>
    </source>
</evidence>
<keyword evidence="2" id="KW-1133">Transmembrane helix</keyword>
<dbReference type="AlphaFoldDB" id="A0A484N2Q2"/>
<name>A0A484N2Q2_9ASTE</name>
<evidence type="ECO:0000256" key="2">
    <source>
        <dbReference type="SAM" id="Phobius"/>
    </source>
</evidence>
<gene>
    <name evidence="3" type="ORF">CCAM_LOCUS36693</name>
</gene>
<dbReference type="EMBL" id="OOIL02005488">
    <property type="protein sequence ID" value="VFQ94917.1"/>
    <property type="molecule type" value="Genomic_DNA"/>
</dbReference>
<feature type="compositionally biased region" description="Basic and acidic residues" evidence="1">
    <location>
        <begin position="72"/>
        <end position="90"/>
    </location>
</feature>
<sequence>MPTMCDDNRSKRLNGVASAGTVARIVGVNIAVGSGAAFIIIVVDGRHVVRQLMKVKRFHQWSFMAHVNPKGEKECQKHSTTIEKEGEGHRTNRKVSSGFWPLQLSPPEKKADGGRPRLAGV</sequence>
<feature type="transmembrane region" description="Helical" evidence="2">
    <location>
        <begin position="22"/>
        <end position="43"/>
    </location>
</feature>
<protein>
    <submittedName>
        <fullName evidence="3">Uncharacterized protein</fullName>
    </submittedName>
</protein>
<accession>A0A484N2Q2</accession>
<dbReference type="Proteomes" id="UP000595140">
    <property type="component" value="Unassembled WGS sequence"/>
</dbReference>
<evidence type="ECO:0000313" key="3">
    <source>
        <dbReference type="EMBL" id="VFQ94917.1"/>
    </source>
</evidence>
<feature type="region of interest" description="Disordered" evidence="1">
    <location>
        <begin position="72"/>
        <end position="121"/>
    </location>
</feature>
<keyword evidence="2" id="KW-0812">Transmembrane</keyword>
<reference evidence="3 4" key="1">
    <citation type="submission" date="2018-04" db="EMBL/GenBank/DDBJ databases">
        <authorList>
            <person name="Vogel A."/>
        </authorList>
    </citation>
    <scope>NUCLEOTIDE SEQUENCE [LARGE SCALE GENOMIC DNA]</scope>
</reference>
<keyword evidence="2" id="KW-0472">Membrane</keyword>